<evidence type="ECO:0000313" key="3">
    <source>
        <dbReference type="Proteomes" id="UP000030012"/>
    </source>
</evidence>
<feature type="transmembrane region" description="Helical" evidence="1">
    <location>
        <begin position="29"/>
        <end position="47"/>
    </location>
</feature>
<sequence length="103" mass="11530">MDKDRILEQVRTENIDEGVEHIKNKGLGIGYKIFLALSIIIIIFNLFTGQKTYSVQSLFWGFIAAENHSLYKFSGDKSNKFGAICAGIACVVFLINHILYSLG</sequence>
<evidence type="ECO:0000313" key="2">
    <source>
        <dbReference type="EMBL" id="KGM92833.1"/>
    </source>
</evidence>
<name>A0A0A0HWT9_CLONO</name>
<dbReference type="OrthoDB" id="2086763at2"/>
<organism evidence="2 3">
    <name type="scientific">Clostridium novyi A str. 4552</name>
    <dbReference type="NCBI Taxonomy" id="1444289"/>
    <lineage>
        <taxon>Bacteria</taxon>
        <taxon>Bacillati</taxon>
        <taxon>Bacillota</taxon>
        <taxon>Clostridia</taxon>
        <taxon>Eubacteriales</taxon>
        <taxon>Clostridiaceae</taxon>
        <taxon>Clostridium</taxon>
    </lineage>
</organism>
<evidence type="ECO:0000256" key="1">
    <source>
        <dbReference type="SAM" id="Phobius"/>
    </source>
</evidence>
<proteinExistence type="predicted"/>
<reference evidence="2 3" key="1">
    <citation type="submission" date="2014-01" db="EMBL/GenBank/DDBJ databases">
        <title>Plasmidome dynamics in the species complex Clostridium novyi sensu lato converts strains of independent lineages into distinctly different pathogens.</title>
        <authorList>
            <person name="Skarin H."/>
            <person name="Segerman B."/>
        </authorList>
    </citation>
    <scope>NUCLEOTIDE SEQUENCE [LARGE SCALE GENOMIC DNA]</scope>
    <source>
        <strain evidence="2 3">4552</strain>
    </source>
</reference>
<accession>A0A0A0HWT9</accession>
<dbReference type="EMBL" id="JENJ01000117">
    <property type="protein sequence ID" value="KGM92833.1"/>
    <property type="molecule type" value="Genomic_DNA"/>
</dbReference>
<dbReference type="Proteomes" id="UP000030012">
    <property type="component" value="Unassembled WGS sequence"/>
</dbReference>
<keyword evidence="1" id="KW-0812">Transmembrane</keyword>
<comment type="caution">
    <text evidence="2">The sequence shown here is derived from an EMBL/GenBank/DDBJ whole genome shotgun (WGS) entry which is preliminary data.</text>
</comment>
<dbReference type="Pfam" id="PF20040">
    <property type="entry name" value="DUF6442"/>
    <property type="match status" value="1"/>
</dbReference>
<dbReference type="InterPro" id="IPR045620">
    <property type="entry name" value="DUF6442"/>
</dbReference>
<protein>
    <submittedName>
        <fullName evidence="2">Uncharacterized protein</fullName>
    </submittedName>
</protein>
<dbReference type="RefSeq" id="WP_018579570.1">
    <property type="nucleotide sequence ID" value="NZ_JENJ01000117.1"/>
</dbReference>
<dbReference type="AlphaFoldDB" id="A0A0A0HWT9"/>
<keyword evidence="1" id="KW-0472">Membrane</keyword>
<gene>
    <name evidence="2" type="ORF">Z968_12915</name>
</gene>
<feature type="transmembrane region" description="Helical" evidence="1">
    <location>
        <begin position="81"/>
        <end position="100"/>
    </location>
</feature>
<keyword evidence="1" id="KW-1133">Transmembrane helix</keyword>